<dbReference type="InterPro" id="IPR031552">
    <property type="entry name" value="ParE-like_toxin"/>
</dbReference>
<dbReference type="SUPFAM" id="SSF143011">
    <property type="entry name" value="RelE-like"/>
    <property type="match status" value="1"/>
</dbReference>
<reference evidence="1" key="1">
    <citation type="submission" date="2020-05" db="EMBL/GenBank/DDBJ databases">
        <authorList>
            <person name="Chiriac C."/>
            <person name="Salcher M."/>
            <person name="Ghai R."/>
            <person name="Kavagutti S V."/>
        </authorList>
    </citation>
    <scope>NUCLEOTIDE SEQUENCE</scope>
</reference>
<sequence length="90" mass="10545">MELLLTPTFARQIKKLHKNQKKALDQVLLQLVKNPLLGEAKKADLDGIYVLKFTVDRQEWLVAYRLLSEDSLKLLLLGPHENFYRDLKKK</sequence>
<gene>
    <name evidence="1" type="ORF">UFOPK2816_00184</name>
</gene>
<dbReference type="AlphaFoldDB" id="A0A6J6SXB3"/>
<protein>
    <submittedName>
        <fullName evidence="1">Unannotated protein</fullName>
    </submittedName>
</protein>
<dbReference type="EMBL" id="CAEZZB010000008">
    <property type="protein sequence ID" value="CAB4739444.1"/>
    <property type="molecule type" value="Genomic_DNA"/>
</dbReference>
<name>A0A6J6SXB3_9ZZZZ</name>
<dbReference type="Pfam" id="PF15781">
    <property type="entry name" value="ParE-like_toxin"/>
    <property type="match status" value="1"/>
</dbReference>
<proteinExistence type="predicted"/>
<organism evidence="1">
    <name type="scientific">freshwater metagenome</name>
    <dbReference type="NCBI Taxonomy" id="449393"/>
    <lineage>
        <taxon>unclassified sequences</taxon>
        <taxon>metagenomes</taxon>
        <taxon>ecological metagenomes</taxon>
    </lineage>
</organism>
<accession>A0A6J6SXB3</accession>
<dbReference type="Gene3D" id="3.30.2310.20">
    <property type="entry name" value="RelE-like"/>
    <property type="match status" value="1"/>
</dbReference>
<evidence type="ECO:0000313" key="1">
    <source>
        <dbReference type="EMBL" id="CAB4739444.1"/>
    </source>
</evidence>
<dbReference type="InterPro" id="IPR035093">
    <property type="entry name" value="RelE/ParE_toxin_dom_sf"/>
</dbReference>